<keyword evidence="1" id="KW-0378">Hydrolase</keyword>
<organism evidence="4 5">
    <name type="scientific">Agreia bicolorata</name>
    <dbReference type="NCBI Taxonomy" id="110935"/>
    <lineage>
        <taxon>Bacteria</taxon>
        <taxon>Bacillati</taxon>
        <taxon>Actinomycetota</taxon>
        <taxon>Actinomycetes</taxon>
        <taxon>Micrococcales</taxon>
        <taxon>Microbacteriaceae</taxon>
        <taxon>Agreia</taxon>
    </lineage>
</organism>
<dbReference type="InterPro" id="IPR037171">
    <property type="entry name" value="NagB/RpiA_transferase-like"/>
</dbReference>
<dbReference type="SUPFAM" id="SSF100950">
    <property type="entry name" value="NagB/RpiA/CoA transferase-like"/>
    <property type="match status" value="1"/>
</dbReference>
<feature type="domain" description="Glucosamine/galactosamine-6-phosphate isomerase" evidence="3">
    <location>
        <begin position="22"/>
        <end position="242"/>
    </location>
</feature>
<dbReference type="InterPro" id="IPR006148">
    <property type="entry name" value="Glc/Gal-6P_isomerase"/>
</dbReference>
<dbReference type="CDD" id="cd01399">
    <property type="entry name" value="GlcN6P_deaminase"/>
    <property type="match status" value="1"/>
</dbReference>
<accession>A0A1T4YFH4</accession>
<protein>
    <submittedName>
        <fullName evidence="4">Glucosamine-6-phosphate deaminase</fullName>
    </submittedName>
</protein>
<evidence type="ECO:0000256" key="1">
    <source>
        <dbReference type="ARBA" id="ARBA00022801"/>
    </source>
</evidence>
<dbReference type="GO" id="GO:0019262">
    <property type="term" value="P:N-acetylneuraminate catabolic process"/>
    <property type="evidence" value="ECO:0007669"/>
    <property type="project" value="TreeGrafter"/>
</dbReference>
<name>A0A1T4YFH4_9MICO</name>
<dbReference type="GO" id="GO:0005737">
    <property type="term" value="C:cytoplasm"/>
    <property type="evidence" value="ECO:0007669"/>
    <property type="project" value="TreeGrafter"/>
</dbReference>
<dbReference type="AlphaFoldDB" id="A0A1T4YFH4"/>
<dbReference type="Gene3D" id="3.40.50.1360">
    <property type="match status" value="1"/>
</dbReference>
<evidence type="ECO:0000259" key="3">
    <source>
        <dbReference type="Pfam" id="PF01182"/>
    </source>
</evidence>
<dbReference type="GO" id="GO:0005975">
    <property type="term" value="P:carbohydrate metabolic process"/>
    <property type="evidence" value="ECO:0007669"/>
    <property type="project" value="InterPro"/>
</dbReference>
<dbReference type="PANTHER" id="PTHR11280">
    <property type="entry name" value="GLUCOSAMINE-6-PHOSPHATE ISOMERASE"/>
    <property type="match status" value="1"/>
</dbReference>
<dbReference type="EMBL" id="FUYG01000008">
    <property type="protein sequence ID" value="SKB00519.1"/>
    <property type="molecule type" value="Genomic_DNA"/>
</dbReference>
<dbReference type="GO" id="GO:0006043">
    <property type="term" value="P:glucosamine catabolic process"/>
    <property type="evidence" value="ECO:0007669"/>
    <property type="project" value="TreeGrafter"/>
</dbReference>
<reference evidence="5" key="1">
    <citation type="submission" date="2017-02" db="EMBL/GenBank/DDBJ databases">
        <authorList>
            <person name="Varghese N."/>
            <person name="Submissions S."/>
        </authorList>
    </citation>
    <scope>NUCLEOTIDE SEQUENCE [LARGE SCALE GENOMIC DNA]</scope>
    <source>
        <strain evidence="5">VKM Ac-2052</strain>
    </source>
</reference>
<dbReference type="GO" id="GO:0042802">
    <property type="term" value="F:identical protein binding"/>
    <property type="evidence" value="ECO:0007669"/>
    <property type="project" value="TreeGrafter"/>
</dbReference>
<evidence type="ECO:0000313" key="5">
    <source>
        <dbReference type="Proteomes" id="UP000189735"/>
    </source>
</evidence>
<dbReference type="RefSeq" id="WP_425319249.1">
    <property type="nucleotide sequence ID" value="NZ_FUYG01000008.1"/>
</dbReference>
<dbReference type="Proteomes" id="UP000189735">
    <property type="component" value="Unassembled WGS sequence"/>
</dbReference>
<gene>
    <name evidence="4" type="ORF">SAMN06295879_3029</name>
</gene>
<evidence type="ECO:0000313" key="4">
    <source>
        <dbReference type="EMBL" id="SKB00519.1"/>
    </source>
</evidence>
<sequence length="255" mass="26564">MIYPSSVSPLTSLRVIVAADPAAAAELATTRILTLLHSKPTAALGVATGSTPSPVYRALSRAQLAESLDLSRARAFALDEYVGIDARLPQSYRSVIDAEVTEQLGFQRSHVSVPDGSAADLAAAARDYEAAIDAIGGVDLQILGIGHNGHIGFNEPGSAHDSVTRVVTLTQETREANARFFDDNVELVPQQAMTQGIGTILKARSIVLLAFGAGKAGAVARALEGPIEEASPASALRKHSDVTILLDEAAASMLS</sequence>
<proteinExistence type="predicted"/>
<dbReference type="Pfam" id="PF01182">
    <property type="entry name" value="Glucosamine_iso"/>
    <property type="match status" value="1"/>
</dbReference>
<evidence type="ECO:0000256" key="2">
    <source>
        <dbReference type="ARBA" id="ARBA00023277"/>
    </source>
</evidence>
<dbReference type="GO" id="GO:0006046">
    <property type="term" value="P:N-acetylglucosamine catabolic process"/>
    <property type="evidence" value="ECO:0007669"/>
    <property type="project" value="TreeGrafter"/>
</dbReference>
<dbReference type="InterPro" id="IPR018321">
    <property type="entry name" value="Glucosamine6P_isomerase_CS"/>
</dbReference>
<keyword evidence="2" id="KW-0119">Carbohydrate metabolism</keyword>
<dbReference type="PROSITE" id="PS01161">
    <property type="entry name" value="GLC_GALNAC_ISOMERASE"/>
    <property type="match status" value="1"/>
</dbReference>
<dbReference type="PANTHER" id="PTHR11280:SF5">
    <property type="entry name" value="GLUCOSAMINE-6-PHOSPHATE ISOMERASE"/>
    <property type="match status" value="1"/>
</dbReference>
<dbReference type="InterPro" id="IPR004547">
    <property type="entry name" value="Glucosamine6P_isomerase"/>
</dbReference>
<dbReference type="GO" id="GO:0004342">
    <property type="term" value="F:glucosamine-6-phosphate deaminase activity"/>
    <property type="evidence" value="ECO:0007669"/>
    <property type="project" value="InterPro"/>
</dbReference>